<dbReference type="PROSITE" id="PS51740">
    <property type="entry name" value="SPOVT_ABRB"/>
    <property type="match status" value="1"/>
</dbReference>
<name>A0A432MPT3_9BACT</name>
<dbReference type="SUPFAM" id="SSF89447">
    <property type="entry name" value="AbrB/MazE/MraZ-like"/>
    <property type="match status" value="1"/>
</dbReference>
<dbReference type="OrthoDB" id="291217at2"/>
<dbReference type="InterPro" id="IPR007159">
    <property type="entry name" value="SpoVT-AbrB_dom"/>
</dbReference>
<dbReference type="GO" id="GO:0003677">
    <property type="term" value="F:DNA binding"/>
    <property type="evidence" value="ECO:0007669"/>
    <property type="project" value="UniProtKB-UniRule"/>
</dbReference>
<keyword evidence="4" id="KW-1185">Reference proteome</keyword>
<keyword evidence="1 3" id="KW-0238">DNA-binding</keyword>
<dbReference type="NCBIfam" id="TIGR01439">
    <property type="entry name" value="lp_hng_hel_AbrB"/>
    <property type="match status" value="1"/>
</dbReference>
<proteinExistence type="predicted"/>
<dbReference type="InterPro" id="IPR037914">
    <property type="entry name" value="SpoVT-AbrB_sf"/>
</dbReference>
<comment type="caution">
    <text evidence="3">The sequence shown here is derived from an EMBL/GenBank/DDBJ whole genome shotgun (WGS) entry which is preliminary data.</text>
</comment>
<accession>A0A432MPT3</accession>
<dbReference type="Pfam" id="PF04014">
    <property type="entry name" value="MazE_antitoxin"/>
    <property type="match status" value="1"/>
</dbReference>
<dbReference type="Gene3D" id="2.10.260.10">
    <property type="match status" value="1"/>
</dbReference>
<dbReference type="AlphaFoldDB" id="A0A432MPT3"/>
<evidence type="ECO:0000259" key="2">
    <source>
        <dbReference type="PROSITE" id="PS51740"/>
    </source>
</evidence>
<protein>
    <submittedName>
        <fullName evidence="3">AbrB/MazE/SpoVT family DNA-binding domain-containing protein</fullName>
    </submittedName>
</protein>
<dbReference type="Proteomes" id="UP000280296">
    <property type="component" value="Unassembled WGS sequence"/>
</dbReference>
<organism evidence="3 4">
    <name type="scientific">Tautonia sociabilis</name>
    <dbReference type="NCBI Taxonomy" id="2080755"/>
    <lineage>
        <taxon>Bacteria</taxon>
        <taxon>Pseudomonadati</taxon>
        <taxon>Planctomycetota</taxon>
        <taxon>Planctomycetia</taxon>
        <taxon>Isosphaerales</taxon>
        <taxon>Isosphaeraceae</taxon>
        <taxon>Tautonia</taxon>
    </lineage>
</organism>
<feature type="domain" description="SpoVT-AbrB" evidence="2">
    <location>
        <begin position="3"/>
        <end position="48"/>
    </location>
</feature>
<dbReference type="EMBL" id="RYZH01000002">
    <property type="protein sequence ID" value="RUL89432.1"/>
    <property type="molecule type" value="Genomic_DNA"/>
</dbReference>
<evidence type="ECO:0000313" key="4">
    <source>
        <dbReference type="Proteomes" id="UP000280296"/>
    </source>
</evidence>
<evidence type="ECO:0000313" key="3">
    <source>
        <dbReference type="EMBL" id="RUL89432.1"/>
    </source>
</evidence>
<reference evidence="3 4" key="2">
    <citation type="submission" date="2019-01" db="EMBL/GenBank/DDBJ databases">
        <title>Tautonia sociabilis, a novel thermotolerant planctomycete of Isosphaeraceae family, isolated from a 4000 m deep subterranean habitat.</title>
        <authorList>
            <person name="Kovaleva O.L."/>
            <person name="Elcheninov A.G."/>
            <person name="Van Heerden E."/>
            <person name="Toshchakov S.V."/>
            <person name="Novikov A."/>
            <person name="Bonch-Osmolovskaya E.A."/>
            <person name="Kublanov I.V."/>
        </authorList>
    </citation>
    <scope>NUCLEOTIDE SEQUENCE [LARGE SCALE GENOMIC DNA]</scope>
    <source>
        <strain evidence="3 4">GM2012</strain>
    </source>
</reference>
<sequence>MQVEYVKIGDDGRVVIPSSLRRELNIKPGDTLVLESDGDSLLVRGYEQVLKEVQSAFADVAPPGALLSEELLRDRRDEATRESRD</sequence>
<evidence type="ECO:0000256" key="1">
    <source>
        <dbReference type="PROSITE-ProRule" id="PRU01076"/>
    </source>
</evidence>
<reference evidence="3 4" key="1">
    <citation type="submission" date="2018-12" db="EMBL/GenBank/DDBJ databases">
        <authorList>
            <person name="Toschakov S.V."/>
        </authorList>
    </citation>
    <scope>NUCLEOTIDE SEQUENCE [LARGE SCALE GENOMIC DNA]</scope>
    <source>
        <strain evidence="3 4">GM2012</strain>
    </source>
</reference>
<dbReference type="SMART" id="SM00966">
    <property type="entry name" value="SpoVT_AbrB"/>
    <property type="match status" value="1"/>
</dbReference>
<gene>
    <name evidence="3" type="ORF">TsocGM_01280</name>
</gene>
<dbReference type="RefSeq" id="WP_126723509.1">
    <property type="nucleotide sequence ID" value="NZ_RYZH01000002.1"/>
</dbReference>